<keyword evidence="2" id="KW-0732">Signal</keyword>
<dbReference type="EMBL" id="CAKOGL010000009">
    <property type="protein sequence ID" value="CAH2089990.1"/>
    <property type="molecule type" value="Genomic_DNA"/>
</dbReference>
<evidence type="ECO:0000256" key="2">
    <source>
        <dbReference type="SAM" id="SignalP"/>
    </source>
</evidence>
<comment type="caution">
    <text evidence="3">The sequence shown here is derived from an EMBL/GenBank/DDBJ whole genome shotgun (WGS) entry which is preliminary data.</text>
</comment>
<protein>
    <submittedName>
        <fullName evidence="3">Uncharacterized protein</fullName>
    </submittedName>
</protein>
<evidence type="ECO:0000313" key="3">
    <source>
        <dbReference type="EMBL" id="CAH2089990.1"/>
    </source>
</evidence>
<evidence type="ECO:0000313" key="4">
    <source>
        <dbReference type="Proteomes" id="UP001153954"/>
    </source>
</evidence>
<sequence length="632" mass="69846">MKFSVITLVLCVCAWAVAADVTHIKATKAKLLGRLAGKGRHHKRGILSAVPPFKLGHDIPHVTHSVLKPLVVNYPPTAAVAAVKIPIPHPSHFPVSVGHKVPGLPHPHYGLKFPHTKFVAKPDHHFHHHHHHVAPRPIIPVVSAAPIPPTPVTHIAPAPPVVPAAPILPAPRPTIAITQPVPAPIPHALPVPAPPVSILPPNHLHLKPLLPAAAVSLAPAPVLPSPILPYSQPFPYVIRPGGSVQTSIFATYPRYPLINSYQAPLFPIGPSASGVHSVSQFLVPRPQFHPYHLVPQALGQHGVIEQHTPNVGIEQTPTLIHPTQVAPQPAVHLHPNPELLPQPSFHVHPTEETLHQTGFHLHPTQEAVPQPGFHLQHSPDAQHGFHLHSTQDTLPQPDFHIHPTQEPQPDFHLHPTQVGPQSVIPLQPTQASIPLDHDGWSPVAPQSHDLAPSHEGHYPHQGHHFTQEQGTQVFEHHTGNEYHDYQHQLQHHIQQQIEQAQYEQSLNNQHQPSQEYGLPQQLGQEYGQPNEYSQQGQDFAQHVQDFAQHAQDFAQHGHDFAQHQQDFAQNSQDYAQHTQDFGHHLAHLGQEYGQPHQGAEGRNADDNDQQQFHNHIPLGLQPPIDRPLEHFQ</sequence>
<feature type="region of interest" description="Disordered" evidence="1">
    <location>
        <begin position="592"/>
        <end position="632"/>
    </location>
</feature>
<evidence type="ECO:0000256" key="1">
    <source>
        <dbReference type="SAM" id="MobiDB-lite"/>
    </source>
</evidence>
<dbReference type="AlphaFoldDB" id="A0AAU9TZR7"/>
<feature type="region of interest" description="Disordered" evidence="1">
    <location>
        <begin position="504"/>
        <end position="535"/>
    </location>
</feature>
<feature type="compositionally biased region" description="Polar residues" evidence="1">
    <location>
        <begin position="505"/>
        <end position="514"/>
    </location>
</feature>
<feature type="chain" id="PRO_5043639392" evidence="2">
    <location>
        <begin position="20"/>
        <end position="632"/>
    </location>
</feature>
<gene>
    <name evidence="3" type="ORF">EEDITHA_LOCUS5992</name>
</gene>
<dbReference type="Proteomes" id="UP001153954">
    <property type="component" value="Unassembled WGS sequence"/>
</dbReference>
<organism evidence="3 4">
    <name type="scientific">Euphydryas editha</name>
    <name type="common">Edith's checkerspot</name>
    <dbReference type="NCBI Taxonomy" id="104508"/>
    <lineage>
        <taxon>Eukaryota</taxon>
        <taxon>Metazoa</taxon>
        <taxon>Ecdysozoa</taxon>
        <taxon>Arthropoda</taxon>
        <taxon>Hexapoda</taxon>
        <taxon>Insecta</taxon>
        <taxon>Pterygota</taxon>
        <taxon>Neoptera</taxon>
        <taxon>Endopterygota</taxon>
        <taxon>Lepidoptera</taxon>
        <taxon>Glossata</taxon>
        <taxon>Ditrysia</taxon>
        <taxon>Papilionoidea</taxon>
        <taxon>Nymphalidae</taxon>
        <taxon>Nymphalinae</taxon>
        <taxon>Euphydryas</taxon>
    </lineage>
</organism>
<accession>A0AAU9TZR7</accession>
<reference evidence="3" key="1">
    <citation type="submission" date="2022-03" db="EMBL/GenBank/DDBJ databases">
        <authorList>
            <person name="Tunstrom K."/>
        </authorList>
    </citation>
    <scope>NUCLEOTIDE SEQUENCE</scope>
</reference>
<keyword evidence="4" id="KW-1185">Reference proteome</keyword>
<name>A0AAU9TZR7_EUPED</name>
<proteinExistence type="predicted"/>
<feature type="signal peptide" evidence="2">
    <location>
        <begin position="1"/>
        <end position="19"/>
    </location>
</feature>